<evidence type="ECO:0000313" key="3">
    <source>
        <dbReference type="Proteomes" id="UP000241964"/>
    </source>
</evidence>
<evidence type="ECO:0000259" key="1">
    <source>
        <dbReference type="Pfam" id="PF00027"/>
    </source>
</evidence>
<dbReference type="InterPro" id="IPR000595">
    <property type="entry name" value="cNMP-bd_dom"/>
</dbReference>
<feature type="domain" description="Cyclic nucleotide-binding" evidence="1">
    <location>
        <begin position="75"/>
        <end position="159"/>
    </location>
</feature>
<dbReference type="InterPro" id="IPR014710">
    <property type="entry name" value="RmlC-like_jellyroll"/>
</dbReference>
<organism evidence="2 3">
    <name type="scientific">Dyadobacter jiangsuensis</name>
    <dbReference type="NCBI Taxonomy" id="1591085"/>
    <lineage>
        <taxon>Bacteria</taxon>
        <taxon>Pseudomonadati</taxon>
        <taxon>Bacteroidota</taxon>
        <taxon>Cytophagia</taxon>
        <taxon>Cytophagales</taxon>
        <taxon>Spirosomataceae</taxon>
        <taxon>Dyadobacter</taxon>
    </lineage>
</organism>
<sequence>MQINESACPKSNRPLAYKPDFEESTNFGYLTDQIPAELAGLTNMLDKLRKYIDRVTSAVITDEEFVFIEKAFEVRRLRKRQFLLHQETVCRYMAFVASGALRQYSIDSNGFEHITNFAIEDWWISDRGSLISQTPSRYNIDAVEDSVLLVTTLDKLNVLKEQSLSFLKMAHILDQNHSVASQKRIEAGITMTAEEKYRYLMTANPEFIQRFPQNMLASYLGLTPETMSRVRKQILAK</sequence>
<dbReference type="Proteomes" id="UP000241964">
    <property type="component" value="Unassembled WGS sequence"/>
</dbReference>
<comment type="caution">
    <text evidence="2">The sequence shown here is derived from an EMBL/GenBank/DDBJ whole genome shotgun (WGS) entry which is preliminary data.</text>
</comment>
<reference evidence="2 3" key="1">
    <citation type="submission" date="2018-03" db="EMBL/GenBank/DDBJ databases">
        <title>Genomic Encyclopedia of Archaeal and Bacterial Type Strains, Phase II (KMG-II): from individual species to whole genera.</title>
        <authorList>
            <person name="Goeker M."/>
        </authorList>
    </citation>
    <scope>NUCLEOTIDE SEQUENCE [LARGE SCALE GENOMIC DNA]</scope>
    <source>
        <strain evidence="2 3">DSM 29057</strain>
    </source>
</reference>
<dbReference type="SUPFAM" id="SSF51206">
    <property type="entry name" value="cAMP-binding domain-like"/>
    <property type="match status" value="1"/>
</dbReference>
<dbReference type="Pfam" id="PF00027">
    <property type="entry name" value="cNMP_binding"/>
    <property type="match status" value="1"/>
</dbReference>
<name>A0A2P8FA44_9BACT</name>
<dbReference type="AlphaFoldDB" id="A0A2P8FA44"/>
<evidence type="ECO:0000313" key="2">
    <source>
        <dbReference type="EMBL" id="PSL18583.1"/>
    </source>
</evidence>
<accession>A0A2P8FA44</accession>
<dbReference type="OrthoDB" id="1933280at2"/>
<dbReference type="EMBL" id="PYAS01000030">
    <property type="protein sequence ID" value="PSL18583.1"/>
    <property type="molecule type" value="Genomic_DNA"/>
</dbReference>
<gene>
    <name evidence="2" type="ORF">CLV60_13010</name>
</gene>
<protein>
    <submittedName>
        <fullName evidence="2">CRP-like cAMP-binding protein</fullName>
    </submittedName>
</protein>
<dbReference type="Gene3D" id="2.60.120.10">
    <property type="entry name" value="Jelly Rolls"/>
    <property type="match status" value="1"/>
</dbReference>
<dbReference type="InterPro" id="IPR018490">
    <property type="entry name" value="cNMP-bd_dom_sf"/>
</dbReference>
<proteinExistence type="predicted"/>
<keyword evidence="3" id="KW-1185">Reference proteome</keyword>